<reference evidence="3" key="1">
    <citation type="submission" date="2021-07" db="EMBL/GenBank/DDBJ databases">
        <title>Draft genome of Mortierella alpina, strain LL118, isolated from an aspen leaf litter sample.</title>
        <authorList>
            <person name="Yang S."/>
            <person name="Vinatzer B.A."/>
        </authorList>
    </citation>
    <scope>NUCLEOTIDE SEQUENCE</scope>
    <source>
        <strain evidence="3">LL118</strain>
    </source>
</reference>
<dbReference type="EMBL" id="JAIFTL010000165">
    <property type="protein sequence ID" value="KAG9322112.1"/>
    <property type="molecule type" value="Genomic_DNA"/>
</dbReference>
<evidence type="ECO:0000313" key="3">
    <source>
        <dbReference type="EMBL" id="KAG9322112.1"/>
    </source>
</evidence>
<comment type="caution">
    <text evidence="3">The sequence shown here is derived from an EMBL/GenBank/DDBJ whole genome shotgun (WGS) entry which is preliminary data.</text>
</comment>
<dbReference type="Gene3D" id="2.70.50.70">
    <property type="match status" value="1"/>
</dbReference>
<dbReference type="AlphaFoldDB" id="A0A9P8A0H6"/>
<feature type="region of interest" description="Disordered" evidence="1">
    <location>
        <begin position="195"/>
        <end position="251"/>
    </location>
</feature>
<proteinExistence type="predicted"/>
<dbReference type="Proteomes" id="UP000717515">
    <property type="component" value="Unassembled WGS sequence"/>
</dbReference>
<feature type="chain" id="PRO_5040488811" evidence="2">
    <location>
        <begin position="23"/>
        <end position="251"/>
    </location>
</feature>
<name>A0A9P8A0H6_MORAP</name>
<evidence type="ECO:0000256" key="2">
    <source>
        <dbReference type="SAM" id="SignalP"/>
    </source>
</evidence>
<evidence type="ECO:0000256" key="1">
    <source>
        <dbReference type="SAM" id="MobiDB-lite"/>
    </source>
</evidence>
<feature type="compositionally biased region" description="Basic and acidic residues" evidence="1">
    <location>
        <begin position="195"/>
        <end position="205"/>
    </location>
</feature>
<organism evidence="3 4">
    <name type="scientific">Mortierella alpina</name>
    <name type="common">Oleaginous fungus</name>
    <name type="synonym">Mortierella renispora</name>
    <dbReference type="NCBI Taxonomy" id="64518"/>
    <lineage>
        <taxon>Eukaryota</taxon>
        <taxon>Fungi</taxon>
        <taxon>Fungi incertae sedis</taxon>
        <taxon>Mucoromycota</taxon>
        <taxon>Mortierellomycotina</taxon>
        <taxon>Mortierellomycetes</taxon>
        <taxon>Mortierellales</taxon>
        <taxon>Mortierellaceae</taxon>
        <taxon>Mortierella</taxon>
    </lineage>
</organism>
<accession>A0A9P8A0H6</accession>
<evidence type="ECO:0000313" key="4">
    <source>
        <dbReference type="Proteomes" id="UP000717515"/>
    </source>
</evidence>
<gene>
    <name evidence="3" type="ORF">KVV02_001004</name>
</gene>
<keyword evidence="2" id="KW-0732">Signal</keyword>
<feature type="signal peptide" evidence="2">
    <location>
        <begin position="1"/>
        <end position="22"/>
    </location>
</feature>
<sequence>MKFSLFTTGVLTTLALLSSTSAHMAMSNPPGQAGPWSKNLRNNVHSWIGDRGKKFPCGGYPKGPVTEYRAGQIIPVRFWTFGVADYKKFPPTIKGGDQARHGGGYCEFSLSYDGGKQWKVIGQYTRTCPDIFYEWPVLIPRNAPSCTDSNKCLFSFSWVAFSVNQFYHHCANVVIHGVKNGKLPTLDMTVQDLKDPRRVHAEGDRKKGKGRGSGPDPSEVRLNRNGFFANGGGAGKKGLDLRLRGPNGRPL</sequence>
<protein>
    <submittedName>
        <fullName evidence="3">Uncharacterized protein</fullName>
    </submittedName>
</protein>
<dbReference type="PANTHER" id="PTHR36182:SF1">
    <property type="entry name" value="PROTEIN, PUTATIVE (AFU_ORTHOLOGUE AFUA_6G10930)-RELATED"/>
    <property type="match status" value="1"/>
</dbReference>
<dbReference type="PANTHER" id="PTHR36182">
    <property type="entry name" value="PROTEIN, PUTATIVE (AFU_ORTHOLOGUE AFUA_6G10930)-RELATED"/>
    <property type="match status" value="1"/>
</dbReference>